<reference evidence="6" key="1">
    <citation type="submission" date="2023-03" db="EMBL/GenBank/DDBJ databases">
        <title>Massive genome expansion in bonnet fungi (Mycena s.s.) driven by repeated elements and novel gene families across ecological guilds.</title>
        <authorList>
            <consortium name="Lawrence Berkeley National Laboratory"/>
            <person name="Harder C.B."/>
            <person name="Miyauchi S."/>
            <person name="Viragh M."/>
            <person name="Kuo A."/>
            <person name="Thoen E."/>
            <person name="Andreopoulos B."/>
            <person name="Lu D."/>
            <person name="Skrede I."/>
            <person name="Drula E."/>
            <person name="Henrissat B."/>
            <person name="Morin E."/>
            <person name="Kohler A."/>
            <person name="Barry K."/>
            <person name="LaButti K."/>
            <person name="Morin E."/>
            <person name="Salamov A."/>
            <person name="Lipzen A."/>
            <person name="Mereny Z."/>
            <person name="Hegedus B."/>
            <person name="Baldrian P."/>
            <person name="Stursova M."/>
            <person name="Weitz H."/>
            <person name="Taylor A."/>
            <person name="Grigoriev I.V."/>
            <person name="Nagy L.G."/>
            <person name="Martin F."/>
            <person name="Kauserud H."/>
        </authorList>
    </citation>
    <scope>NUCLEOTIDE SEQUENCE</scope>
    <source>
        <strain evidence="6">CBHHK182m</strain>
    </source>
</reference>
<evidence type="ECO:0000313" key="7">
    <source>
        <dbReference type="Proteomes" id="UP001215598"/>
    </source>
</evidence>
<feature type="coiled-coil region" evidence="3">
    <location>
        <begin position="160"/>
        <end position="194"/>
    </location>
</feature>
<evidence type="ECO:0000313" key="6">
    <source>
        <dbReference type="EMBL" id="KAJ7743558.1"/>
    </source>
</evidence>
<comment type="caution">
    <text evidence="6">The sequence shown here is derived from an EMBL/GenBank/DDBJ whole genome shotgun (WGS) entry which is preliminary data.</text>
</comment>
<dbReference type="GO" id="GO:0005524">
    <property type="term" value="F:ATP binding"/>
    <property type="evidence" value="ECO:0007669"/>
    <property type="project" value="UniProtKB-KW"/>
</dbReference>
<feature type="domain" description="Mitochondrial chaperone BCS1-like ATPase lid" evidence="5">
    <location>
        <begin position="112"/>
        <end position="160"/>
    </location>
</feature>
<keyword evidence="7" id="KW-1185">Reference proteome</keyword>
<feature type="region of interest" description="Disordered" evidence="4">
    <location>
        <begin position="196"/>
        <end position="234"/>
    </location>
</feature>
<evidence type="ECO:0000256" key="4">
    <source>
        <dbReference type="SAM" id="MobiDB-lite"/>
    </source>
</evidence>
<evidence type="ECO:0000259" key="5">
    <source>
        <dbReference type="Pfam" id="PF25426"/>
    </source>
</evidence>
<evidence type="ECO:0000256" key="3">
    <source>
        <dbReference type="SAM" id="Coils"/>
    </source>
</evidence>
<keyword evidence="1" id="KW-0547">Nucleotide-binding</keyword>
<evidence type="ECO:0000256" key="1">
    <source>
        <dbReference type="ARBA" id="ARBA00022741"/>
    </source>
</evidence>
<dbReference type="Proteomes" id="UP001215598">
    <property type="component" value="Unassembled WGS sequence"/>
</dbReference>
<dbReference type="Pfam" id="PF25426">
    <property type="entry name" value="AAA_lid_BCS1"/>
    <property type="match status" value="1"/>
</dbReference>
<gene>
    <name evidence="6" type="ORF">B0H16DRAFT_1889861</name>
</gene>
<protein>
    <recommendedName>
        <fullName evidence="5">Mitochondrial chaperone BCS1-like ATPase lid domain-containing protein</fullName>
    </recommendedName>
</protein>
<dbReference type="InterPro" id="IPR057495">
    <property type="entry name" value="AAA_lid_BCS1"/>
</dbReference>
<dbReference type="AlphaFoldDB" id="A0AAD7N435"/>
<dbReference type="EMBL" id="JARKIB010000090">
    <property type="protein sequence ID" value="KAJ7743558.1"/>
    <property type="molecule type" value="Genomic_DNA"/>
</dbReference>
<accession>A0AAD7N435</accession>
<evidence type="ECO:0000256" key="2">
    <source>
        <dbReference type="ARBA" id="ARBA00022840"/>
    </source>
</evidence>
<sequence>MLSTADWDVLDGHFNYEDFFNAIVELFKDPDGGTNNAIMLVEVIDPSTLIRLRRFIIDLALAEIAFVFPPNHQRLLTLIRPGRMDLKIQYDLATCDLPELGPSIGCYFFGTSGARPSAPQLAALAKEFAAAIPAGRYSIAQLQGYLLSSKNDPEAALEGMRAWMETQETERRDMEELKQKRRKEAALRRAAEAAAESEVAEAVRRGNGGGENGYQNGRTSQVPTVKLTGMLRKQ</sequence>
<feature type="compositionally biased region" description="Polar residues" evidence="4">
    <location>
        <begin position="214"/>
        <end position="223"/>
    </location>
</feature>
<name>A0AAD7N435_9AGAR</name>
<keyword evidence="3" id="KW-0175">Coiled coil</keyword>
<organism evidence="6 7">
    <name type="scientific">Mycena metata</name>
    <dbReference type="NCBI Taxonomy" id="1033252"/>
    <lineage>
        <taxon>Eukaryota</taxon>
        <taxon>Fungi</taxon>
        <taxon>Dikarya</taxon>
        <taxon>Basidiomycota</taxon>
        <taxon>Agaricomycotina</taxon>
        <taxon>Agaricomycetes</taxon>
        <taxon>Agaricomycetidae</taxon>
        <taxon>Agaricales</taxon>
        <taxon>Marasmiineae</taxon>
        <taxon>Mycenaceae</taxon>
        <taxon>Mycena</taxon>
    </lineage>
</organism>
<proteinExistence type="predicted"/>
<keyword evidence="2" id="KW-0067">ATP-binding</keyword>